<dbReference type="Proteomes" id="UP000461730">
    <property type="component" value="Unassembled WGS sequence"/>
</dbReference>
<sequence length="273" mass="31303">MNYNTFLKKETDKLRKDPLPEDDIQEYKAMVVDEINSKLDNNERQGLAESLGLAIGIHLDNNAKNKILNGDSSAWVLIEQQTYWMAHIIEKVPGSIHMDSRNYGGILGMSMLWGYDDLAALIAADAEREFQKNRAKFERSQAIHVFMASLYRKYKDGTIPEYFNILPPDHIYQRLIASWQDEAAYAKLMPEVCDYHLYSAYDDGKNKMLEILTFDLIPFDIRTIELVRKKEGLPTPAIDHPLLKTPLADIPAQRPGYDPASDEILQLVLKNEK</sequence>
<comment type="caution">
    <text evidence="1">The sequence shown here is derived from an EMBL/GenBank/DDBJ whole genome shotgun (WGS) entry which is preliminary data.</text>
</comment>
<proteinExistence type="predicted"/>
<name>A0A7K1U6H8_9BACT</name>
<dbReference type="AlphaFoldDB" id="A0A7K1U6H8"/>
<protein>
    <submittedName>
        <fullName evidence="1">Uncharacterized protein</fullName>
    </submittedName>
</protein>
<keyword evidence="2" id="KW-1185">Reference proteome</keyword>
<evidence type="ECO:0000313" key="1">
    <source>
        <dbReference type="EMBL" id="MVT09575.1"/>
    </source>
</evidence>
<evidence type="ECO:0000313" key="2">
    <source>
        <dbReference type="Proteomes" id="UP000461730"/>
    </source>
</evidence>
<gene>
    <name evidence="1" type="ORF">GO493_15000</name>
</gene>
<organism evidence="1 2">
    <name type="scientific">Chitinophaga tropicalis</name>
    <dbReference type="NCBI Taxonomy" id="2683588"/>
    <lineage>
        <taxon>Bacteria</taxon>
        <taxon>Pseudomonadati</taxon>
        <taxon>Bacteroidota</taxon>
        <taxon>Chitinophagia</taxon>
        <taxon>Chitinophagales</taxon>
        <taxon>Chitinophagaceae</taxon>
        <taxon>Chitinophaga</taxon>
    </lineage>
</organism>
<accession>A0A7K1U6H8</accession>
<dbReference type="RefSeq" id="WP_157307021.1">
    <property type="nucleotide sequence ID" value="NZ_WRXN01000006.1"/>
</dbReference>
<dbReference type="EMBL" id="WRXN01000006">
    <property type="protein sequence ID" value="MVT09575.1"/>
    <property type="molecule type" value="Genomic_DNA"/>
</dbReference>
<reference evidence="1 2" key="1">
    <citation type="submission" date="2019-12" db="EMBL/GenBank/DDBJ databases">
        <title>Chitinophaga sp. strain ysch24 (GDMCC 1.1355), whole genome shotgun sequence.</title>
        <authorList>
            <person name="Zhang X."/>
        </authorList>
    </citation>
    <scope>NUCLEOTIDE SEQUENCE [LARGE SCALE GENOMIC DNA]</scope>
    <source>
        <strain evidence="2">ysch24</strain>
    </source>
</reference>